<name>A0A2G2UUK9_CAPBA</name>
<keyword evidence="2" id="KW-1185">Reference proteome</keyword>
<gene>
    <name evidence="1" type="ORF">CQW23_35827</name>
</gene>
<proteinExistence type="predicted"/>
<protein>
    <submittedName>
        <fullName evidence="1">Uncharacterized protein</fullName>
    </submittedName>
</protein>
<sequence>MNDEVVRFDVCKSMKQPRYMDVFSVADVYNEDVEELSAEKQLIDEPLSNVLLNFEPEEVEEYEETVCALTGIRSYSHGPKKLDLDIKNRPSPIVNTSIEEPPVLKSE</sequence>
<organism evidence="1 2">
    <name type="scientific">Capsicum baccatum</name>
    <name type="common">Peruvian pepper</name>
    <dbReference type="NCBI Taxonomy" id="33114"/>
    <lineage>
        <taxon>Eukaryota</taxon>
        <taxon>Viridiplantae</taxon>
        <taxon>Streptophyta</taxon>
        <taxon>Embryophyta</taxon>
        <taxon>Tracheophyta</taxon>
        <taxon>Spermatophyta</taxon>
        <taxon>Magnoliopsida</taxon>
        <taxon>eudicotyledons</taxon>
        <taxon>Gunneridae</taxon>
        <taxon>Pentapetalae</taxon>
        <taxon>asterids</taxon>
        <taxon>lamiids</taxon>
        <taxon>Solanales</taxon>
        <taxon>Solanaceae</taxon>
        <taxon>Solanoideae</taxon>
        <taxon>Capsiceae</taxon>
        <taxon>Capsicum</taxon>
    </lineage>
</organism>
<dbReference type="Proteomes" id="UP000224567">
    <property type="component" value="Unassembled WGS sequence"/>
</dbReference>
<comment type="caution">
    <text evidence="1">The sequence shown here is derived from an EMBL/GenBank/DDBJ whole genome shotgun (WGS) entry which is preliminary data.</text>
</comment>
<dbReference type="EMBL" id="MLFT02018966">
    <property type="protein sequence ID" value="PHT24439.1"/>
    <property type="molecule type" value="Genomic_DNA"/>
</dbReference>
<evidence type="ECO:0000313" key="1">
    <source>
        <dbReference type="EMBL" id="PHT24439.1"/>
    </source>
</evidence>
<reference evidence="2" key="2">
    <citation type="journal article" date="2017" name="J. Anim. Genet.">
        <title>Multiple reference genome sequences of hot pepper reveal the massive evolution of plant disease resistance genes by retroduplication.</title>
        <authorList>
            <person name="Kim S."/>
            <person name="Park J."/>
            <person name="Yeom S.-I."/>
            <person name="Kim Y.-M."/>
            <person name="Seo E."/>
            <person name="Kim K.-T."/>
            <person name="Kim M.-S."/>
            <person name="Lee J.M."/>
            <person name="Cheong K."/>
            <person name="Shin H.-S."/>
            <person name="Kim S.-B."/>
            <person name="Han K."/>
            <person name="Lee J."/>
            <person name="Park M."/>
            <person name="Lee H.-A."/>
            <person name="Lee H.-Y."/>
            <person name="Lee Y."/>
            <person name="Oh S."/>
            <person name="Lee J.H."/>
            <person name="Choi E."/>
            <person name="Choi E."/>
            <person name="Lee S.E."/>
            <person name="Jeon J."/>
            <person name="Kim H."/>
            <person name="Choi G."/>
            <person name="Song H."/>
            <person name="Lee J."/>
            <person name="Lee S.-C."/>
            <person name="Kwon J.-K."/>
            <person name="Lee H.-Y."/>
            <person name="Koo N."/>
            <person name="Hong Y."/>
            <person name="Kim R.W."/>
            <person name="Kang W.-H."/>
            <person name="Huh J.H."/>
            <person name="Kang B.-C."/>
            <person name="Yang T.-J."/>
            <person name="Lee Y.-H."/>
            <person name="Bennetzen J.L."/>
            <person name="Choi D."/>
        </authorList>
    </citation>
    <scope>NUCLEOTIDE SEQUENCE [LARGE SCALE GENOMIC DNA]</scope>
    <source>
        <strain evidence="2">cv. PBC81</strain>
    </source>
</reference>
<evidence type="ECO:0000313" key="2">
    <source>
        <dbReference type="Proteomes" id="UP000224567"/>
    </source>
</evidence>
<reference evidence="1 2" key="1">
    <citation type="journal article" date="2017" name="Genome Biol.">
        <title>New reference genome sequences of hot pepper reveal the massive evolution of plant disease-resistance genes by retroduplication.</title>
        <authorList>
            <person name="Kim S."/>
            <person name="Park J."/>
            <person name="Yeom S.I."/>
            <person name="Kim Y.M."/>
            <person name="Seo E."/>
            <person name="Kim K.T."/>
            <person name="Kim M.S."/>
            <person name="Lee J.M."/>
            <person name="Cheong K."/>
            <person name="Shin H.S."/>
            <person name="Kim S.B."/>
            <person name="Han K."/>
            <person name="Lee J."/>
            <person name="Park M."/>
            <person name="Lee H.A."/>
            <person name="Lee H.Y."/>
            <person name="Lee Y."/>
            <person name="Oh S."/>
            <person name="Lee J.H."/>
            <person name="Choi E."/>
            <person name="Choi E."/>
            <person name="Lee S.E."/>
            <person name="Jeon J."/>
            <person name="Kim H."/>
            <person name="Choi G."/>
            <person name="Song H."/>
            <person name="Lee J."/>
            <person name="Lee S.C."/>
            <person name="Kwon J.K."/>
            <person name="Lee H.Y."/>
            <person name="Koo N."/>
            <person name="Hong Y."/>
            <person name="Kim R.W."/>
            <person name="Kang W.H."/>
            <person name="Huh J.H."/>
            <person name="Kang B.C."/>
            <person name="Yang T.J."/>
            <person name="Lee Y.H."/>
            <person name="Bennetzen J.L."/>
            <person name="Choi D."/>
        </authorList>
    </citation>
    <scope>NUCLEOTIDE SEQUENCE [LARGE SCALE GENOMIC DNA]</scope>
    <source>
        <strain evidence="2">cv. PBC81</strain>
    </source>
</reference>
<accession>A0A2G2UUK9</accession>
<dbReference type="AlphaFoldDB" id="A0A2G2UUK9"/>